<keyword evidence="2" id="KW-0238">DNA-binding</keyword>
<feature type="domain" description="Cyclic nucleotide-binding" evidence="4">
    <location>
        <begin position="1"/>
        <end position="102"/>
    </location>
</feature>
<dbReference type="InterPro" id="IPR050397">
    <property type="entry name" value="Env_Response_Regulators"/>
</dbReference>
<keyword evidence="8" id="KW-1185">Reference proteome</keyword>
<evidence type="ECO:0000313" key="8">
    <source>
        <dbReference type="Proteomes" id="UP000256794"/>
    </source>
</evidence>
<dbReference type="PROSITE" id="PS50042">
    <property type="entry name" value="CNMP_BINDING_3"/>
    <property type="match status" value="1"/>
</dbReference>
<name>A0A3E0BTU9_PARVE</name>
<reference evidence="8 9" key="1">
    <citation type="submission" date="2018-08" db="EMBL/GenBank/DDBJ databases">
        <title>Genomic Encyclopedia of Archaeal and Bacterial Type Strains, Phase II (KMG-II): from individual species to whole genera.</title>
        <authorList>
            <person name="Goeker M."/>
        </authorList>
    </citation>
    <scope>NUCLEOTIDE SEQUENCE [LARGE SCALE GENOMIC DNA]</scope>
    <source>
        <strain evidence="6 9">DSM 17099</strain>
        <strain evidence="7 8">DSM 582</strain>
    </source>
</reference>
<evidence type="ECO:0000313" key="7">
    <source>
        <dbReference type="EMBL" id="REG43859.1"/>
    </source>
</evidence>
<keyword evidence="3" id="KW-0804">Transcription</keyword>
<dbReference type="Pfam" id="PF00027">
    <property type="entry name" value="cNMP_binding"/>
    <property type="match status" value="1"/>
</dbReference>
<feature type="domain" description="HTH crp-type" evidence="5">
    <location>
        <begin position="132"/>
        <end position="202"/>
    </location>
</feature>
<comment type="caution">
    <text evidence="6">The sequence shown here is derived from an EMBL/GenBank/DDBJ whole genome shotgun (WGS) entry which is preliminary data.</text>
</comment>
<evidence type="ECO:0000256" key="3">
    <source>
        <dbReference type="ARBA" id="ARBA00023163"/>
    </source>
</evidence>
<dbReference type="PANTHER" id="PTHR24567:SF77">
    <property type="entry name" value="NUCLEOSIDE-RESPONSIVE TRANSCRIPTIONAL ACTIVATOR OF NUCLEOSIDE UTILIZATION DEOR"/>
    <property type="match status" value="1"/>
</dbReference>
<dbReference type="GO" id="GO:0003677">
    <property type="term" value="F:DNA binding"/>
    <property type="evidence" value="ECO:0007669"/>
    <property type="project" value="UniProtKB-KW"/>
</dbReference>
<dbReference type="Proteomes" id="UP000256794">
    <property type="component" value="Unassembled WGS sequence"/>
</dbReference>
<dbReference type="GO" id="GO:0003700">
    <property type="term" value="F:DNA-binding transcription factor activity"/>
    <property type="evidence" value="ECO:0007669"/>
    <property type="project" value="TreeGrafter"/>
</dbReference>
<dbReference type="InterPro" id="IPR036388">
    <property type="entry name" value="WH-like_DNA-bd_sf"/>
</dbReference>
<protein>
    <submittedName>
        <fullName evidence="6">CRP-like cAMP-binding protein</fullName>
    </submittedName>
</protein>
<dbReference type="InterPro" id="IPR014710">
    <property type="entry name" value="RmlC-like_jellyroll"/>
</dbReference>
<dbReference type="AlphaFoldDB" id="A0A3E0BTU9"/>
<dbReference type="SUPFAM" id="SSF51206">
    <property type="entry name" value="cAMP-binding domain-like"/>
    <property type="match status" value="1"/>
</dbReference>
<keyword evidence="1" id="KW-0805">Transcription regulation</keyword>
<dbReference type="EMBL" id="QTUJ01000003">
    <property type="protein sequence ID" value="REF68747.1"/>
    <property type="molecule type" value="Genomic_DNA"/>
</dbReference>
<accession>A0A3E0BTU9</accession>
<dbReference type="InterPro" id="IPR000595">
    <property type="entry name" value="cNMP-bd_dom"/>
</dbReference>
<dbReference type="PROSITE" id="PS51063">
    <property type="entry name" value="HTH_CRP_2"/>
    <property type="match status" value="1"/>
</dbReference>
<dbReference type="InterPro" id="IPR012318">
    <property type="entry name" value="HTH_CRP"/>
</dbReference>
<dbReference type="Pfam" id="PF13545">
    <property type="entry name" value="HTH_Crp_2"/>
    <property type="match status" value="1"/>
</dbReference>
<sequence length="218" mass="23950">MQLTGEARAMFMASAHQRSHPAGAELIREADRDRRVFLMLAGEADVLAHSPEGRMVLFSRVVPGDLVGILAAIDGGARSTSVVARDAGRTAWVSPQDFQRLMREPDFAGAIHLHFVGLIRGLSERVYEFGTLLVRERLVRELLRLLAAPGDGPHLLDPAPSHMELAARIATHREAVSREMSRLARLGVLERRGRSLHVPSRARLAAALDTGEQIRPEP</sequence>
<evidence type="ECO:0000313" key="6">
    <source>
        <dbReference type="EMBL" id="REF68747.1"/>
    </source>
</evidence>
<dbReference type="InterPro" id="IPR036390">
    <property type="entry name" value="WH_DNA-bd_sf"/>
</dbReference>
<dbReference type="Gene3D" id="1.10.10.10">
    <property type="entry name" value="Winged helix-like DNA-binding domain superfamily/Winged helix DNA-binding domain"/>
    <property type="match status" value="1"/>
</dbReference>
<dbReference type="Gene3D" id="2.60.120.10">
    <property type="entry name" value="Jelly Rolls"/>
    <property type="match status" value="1"/>
</dbReference>
<gene>
    <name evidence="7" type="ORF">ATH84_102413</name>
    <name evidence="6" type="ORF">BDD41_3819</name>
</gene>
<organism evidence="6 9">
    <name type="scientific">Paracoccus versutus</name>
    <name type="common">Thiobacillus versutus</name>
    <dbReference type="NCBI Taxonomy" id="34007"/>
    <lineage>
        <taxon>Bacteria</taxon>
        <taxon>Pseudomonadati</taxon>
        <taxon>Pseudomonadota</taxon>
        <taxon>Alphaproteobacteria</taxon>
        <taxon>Rhodobacterales</taxon>
        <taxon>Paracoccaceae</taxon>
        <taxon>Paracoccus</taxon>
    </lineage>
</organism>
<evidence type="ECO:0000313" key="9">
    <source>
        <dbReference type="Proteomes" id="UP000256941"/>
    </source>
</evidence>
<accession>A0A3D9XDX7</accession>
<evidence type="ECO:0000259" key="4">
    <source>
        <dbReference type="PROSITE" id="PS50042"/>
    </source>
</evidence>
<dbReference type="CDD" id="cd00038">
    <property type="entry name" value="CAP_ED"/>
    <property type="match status" value="1"/>
</dbReference>
<dbReference type="EMBL" id="QUMX01000024">
    <property type="protein sequence ID" value="REG43859.1"/>
    <property type="molecule type" value="Genomic_DNA"/>
</dbReference>
<dbReference type="GO" id="GO:0005829">
    <property type="term" value="C:cytosol"/>
    <property type="evidence" value="ECO:0007669"/>
    <property type="project" value="TreeGrafter"/>
</dbReference>
<dbReference type="OrthoDB" id="190787at2"/>
<evidence type="ECO:0000259" key="5">
    <source>
        <dbReference type="PROSITE" id="PS51063"/>
    </source>
</evidence>
<evidence type="ECO:0000256" key="1">
    <source>
        <dbReference type="ARBA" id="ARBA00023015"/>
    </source>
</evidence>
<dbReference type="SUPFAM" id="SSF46785">
    <property type="entry name" value="Winged helix' DNA-binding domain"/>
    <property type="match status" value="1"/>
</dbReference>
<dbReference type="Proteomes" id="UP000256941">
    <property type="component" value="Unassembled WGS sequence"/>
</dbReference>
<dbReference type="SMART" id="SM00419">
    <property type="entry name" value="HTH_CRP"/>
    <property type="match status" value="1"/>
</dbReference>
<proteinExistence type="predicted"/>
<dbReference type="InterPro" id="IPR018490">
    <property type="entry name" value="cNMP-bd_dom_sf"/>
</dbReference>
<evidence type="ECO:0000256" key="2">
    <source>
        <dbReference type="ARBA" id="ARBA00023125"/>
    </source>
</evidence>
<dbReference type="RefSeq" id="WP_052095879.1">
    <property type="nucleotide sequence ID" value="NZ_CP035284.1"/>
</dbReference>
<dbReference type="PANTHER" id="PTHR24567">
    <property type="entry name" value="CRP FAMILY TRANSCRIPTIONAL REGULATORY PROTEIN"/>
    <property type="match status" value="1"/>
</dbReference>